<evidence type="ECO:0000256" key="1">
    <source>
        <dbReference type="SAM" id="Phobius"/>
    </source>
</evidence>
<accession>A0A5K3ER91</accession>
<dbReference type="WBParaSite" id="MCU_002121-RA">
    <property type="protein sequence ID" value="MCU_002121-RA"/>
    <property type="gene ID" value="MCU_002121"/>
</dbReference>
<reference evidence="2" key="1">
    <citation type="submission" date="2019-11" db="UniProtKB">
        <authorList>
            <consortium name="WormBaseParasite"/>
        </authorList>
    </citation>
    <scope>IDENTIFICATION</scope>
</reference>
<dbReference type="AlphaFoldDB" id="A0A5K3ER91"/>
<feature type="transmembrane region" description="Helical" evidence="1">
    <location>
        <begin position="12"/>
        <end position="36"/>
    </location>
</feature>
<keyword evidence="1" id="KW-0472">Membrane</keyword>
<evidence type="ECO:0000313" key="2">
    <source>
        <dbReference type="WBParaSite" id="MCU_002121-RA"/>
    </source>
</evidence>
<proteinExistence type="predicted"/>
<sequence>MVAFCTGVVNSCVWILIFLITWPLSFVLAIFEVLLIPLCVCSANVKDVVEELDRISKKISEKGLSSMYFRIRNNKVTFLTLKDLQSYSILIDLTNFQLLNVRLLLPYLRCNYSKMLCYFV</sequence>
<protein>
    <submittedName>
        <fullName evidence="2">Secreted protein</fullName>
    </submittedName>
</protein>
<keyword evidence="1" id="KW-0812">Transmembrane</keyword>
<name>A0A5K3ER91_MESCO</name>
<keyword evidence="1" id="KW-1133">Transmembrane helix</keyword>
<organism evidence="2">
    <name type="scientific">Mesocestoides corti</name>
    <name type="common">Flatworm</name>
    <dbReference type="NCBI Taxonomy" id="53468"/>
    <lineage>
        <taxon>Eukaryota</taxon>
        <taxon>Metazoa</taxon>
        <taxon>Spiralia</taxon>
        <taxon>Lophotrochozoa</taxon>
        <taxon>Platyhelminthes</taxon>
        <taxon>Cestoda</taxon>
        <taxon>Eucestoda</taxon>
        <taxon>Cyclophyllidea</taxon>
        <taxon>Mesocestoididae</taxon>
        <taxon>Mesocestoides</taxon>
    </lineage>
</organism>